<accession>A0ABR2SNZ9</accession>
<comment type="caution">
    <text evidence="2">The sequence shown here is derived from an EMBL/GenBank/DDBJ whole genome shotgun (WGS) entry which is preliminary data.</text>
</comment>
<reference evidence="2 3" key="1">
    <citation type="journal article" date="2024" name="G3 (Bethesda)">
        <title>Genome assembly of Hibiscus sabdariffa L. provides insights into metabolisms of medicinal natural products.</title>
        <authorList>
            <person name="Kim T."/>
        </authorList>
    </citation>
    <scope>NUCLEOTIDE SEQUENCE [LARGE SCALE GENOMIC DNA]</scope>
    <source>
        <strain evidence="2">TK-2024</strain>
        <tissue evidence="2">Old leaves</tissue>
    </source>
</reference>
<dbReference type="Proteomes" id="UP001396334">
    <property type="component" value="Unassembled WGS sequence"/>
</dbReference>
<gene>
    <name evidence="2" type="ORF">V6N11_039498</name>
</gene>
<dbReference type="EMBL" id="JBBPBN010000013">
    <property type="protein sequence ID" value="KAK9026663.1"/>
    <property type="molecule type" value="Genomic_DNA"/>
</dbReference>
<evidence type="ECO:0000313" key="3">
    <source>
        <dbReference type="Proteomes" id="UP001396334"/>
    </source>
</evidence>
<protein>
    <submittedName>
        <fullName evidence="2">Uncharacterized protein</fullName>
    </submittedName>
</protein>
<proteinExistence type="predicted"/>
<feature type="region of interest" description="Disordered" evidence="1">
    <location>
        <begin position="160"/>
        <end position="180"/>
    </location>
</feature>
<organism evidence="2 3">
    <name type="scientific">Hibiscus sabdariffa</name>
    <name type="common">roselle</name>
    <dbReference type="NCBI Taxonomy" id="183260"/>
    <lineage>
        <taxon>Eukaryota</taxon>
        <taxon>Viridiplantae</taxon>
        <taxon>Streptophyta</taxon>
        <taxon>Embryophyta</taxon>
        <taxon>Tracheophyta</taxon>
        <taxon>Spermatophyta</taxon>
        <taxon>Magnoliopsida</taxon>
        <taxon>eudicotyledons</taxon>
        <taxon>Gunneridae</taxon>
        <taxon>Pentapetalae</taxon>
        <taxon>rosids</taxon>
        <taxon>malvids</taxon>
        <taxon>Malvales</taxon>
        <taxon>Malvaceae</taxon>
        <taxon>Malvoideae</taxon>
        <taxon>Hibiscus</taxon>
    </lineage>
</organism>
<sequence>MEACFITSGGLVFRYVVLKPKDFIRDELPLSHFLQDTELTQAEHRLQDSREKIGRQPSVGSAIPPAQTTVREILVGSSTCLGKSELDNVTTRFSHLSITAAQTIVQPTSAILGAPLVQYKNSSLPRRPVLRLGSSTTPVQTISHPTNVIQGAPPVQLGISSMPRADRPGPSRRISRLLTA</sequence>
<name>A0ABR2SNZ9_9ROSI</name>
<evidence type="ECO:0000256" key="1">
    <source>
        <dbReference type="SAM" id="MobiDB-lite"/>
    </source>
</evidence>
<keyword evidence="3" id="KW-1185">Reference proteome</keyword>
<evidence type="ECO:0000313" key="2">
    <source>
        <dbReference type="EMBL" id="KAK9026663.1"/>
    </source>
</evidence>